<dbReference type="Proteomes" id="UP001519363">
    <property type="component" value="Unassembled WGS sequence"/>
</dbReference>
<dbReference type="InterPro" id="IPR006016">
    <property type="entry name" value="UspA"/>
</dbReference>
<evidence type="ECO:0000313" key="4">
    <source>
        <dbReference type="Proteomes" id="UP001519363"/>
    </source>
</evidence>
<sequence>MTDTLVVGVDGSADSINALRWALAEAGRRGWLVKAVAAWMPKPVPPSSIPMPITQPAQVREERDHRARLEDIVATATTEYPQSVLALLRQGEPATVLTQEAEADDLLVVGSHGHSRLLTAVLGSVTASCVRTARCPVVVIPRGLSSTE</sequence>
<dbReference type="PANTHER" id="PTHR46553">
    <property type="entry name" value="ADENINE NUCLEOTIDE ALPHA HYDROLASES-LIKE SUPERFAMILY PROTEIN"/>
    <property type="match status" value="1"/>
</dbReference>
<dbReference type="CDD" id="cd00293">
    <property type="entry name" value="USP-like"/>
    <property type="match status" value="1"/>
</dbReference>
<dbReference type="InterPro" id="IPR014729">
    <property type="entry name" value="Rossmann-like_a/b/a_fold"/>
</dbReference>
<comment type="caution">
    <text evidence="3">The sequence shown here is derived from an EMBL/GenBank/DDBJ whole genome shotgun (WGS) entry which is preliminary data.</text>
</comment>
<evidence type="ECO:0000259" key="2">
    <source>
        <dbReference type="Pfam" id="PF00582"/>
    </source>
</evidence>
<comment type="similarity">
    <text evidence="1">Belongs to the universal stress protein A family.</text>
</comment>
<dbReference type="SUPFAM" id="SSF52402">
    <property type="entry name" value="Adenine nucleotide alpha hydrolases-like"/>
    <property type="match status" value="1"/>
</dbReference>
<keyword evidence="4" id="KW-1185">Reference proteome</keyword>
<name>A0ABS5ATA1_9PSEU</name>
<feature type="domain" description="UspA" evidence="2">
    <location>
        <begin position="1"/>
        <end position="141"/>
    </location>
</feature>
<dbReference type="EMBL" id="JAGIOO010000001">
    <property type="protein sequence ID" value="MBP2479477.1"/>
    <property type="molecule type" value="Genomic_DNA"/>
</dbReference>
<dbReference type="Pfam" id="PF00582">
    <property type="entry name" value="Usp"/>
    <property type="match status" value="1"/>
</dbReference>
<dbReference type="PANTHER" id="PTHR46553:SF3">
    <property type="entry name" value="ADENINE NUCLEOTIDE ALPHA HYDROLASES-LIKE SUPERFAMILY PROTEIN"/>
    <property type="match status" value="1"/>
</dbReference>
<evidence type="ECO:0000256" key="1">
    <source>
        <dbReference type="ARBA" id="ARBA00008791"/>
    </source>
</evidence>
<dbReference type="InterPro" id="IPR006015">
    <property type="entry name" value="Universal_stress_UspA"/>
</dbReference>
<reference evidence="3 4" key="1">
    <citation type="submission" date="2021-03" db="EMBL/GenBank/DDBJ databases">
        <title>Sequencing the genomes of 1000 actinobacteria strains.</title>
        <authorList>
            <person name="Klenk H.-P."/>
        </authorList>
    </citation>
    <scope>NUCLEOTIDE SEQUENCE [LARGE SCALE GENOMIC DNA]</scope>
    <source>
        <strain evidence="3 4">DSM 44580</strain>
    </source>
</reference>
<accession>A0ABS5ATA1</accession>
<gene>
    <name evidence="3" type="ORF">JOF53_008349</name>
</gene>
<protein>
    <submittedName>
        <fullName evidence="3">Nucleotide-binding universal stress UspA family protein</fullName>
    </submittedName>
</protein>
<proteinExistence type="inferred from homology"/>
<evidence type="ECO:0000313" key="3">
    <source>
        <dbReference type="EMBL" id="MBP2479477.1"/>
    </source>
</evidence>
<organism evidence="3 4">
    <name type="scientific">Crossiella equi</name>
    <dbReference type="NCBI Taxonomy" id="130796"/>
    <lineage>
        <taxon>Bacteria</taxon>
        <taxon>Bacillati</taxon>
        <taxon>Actinomycetota</taxon>
        <taxon>Actinomycetes</taxon>
        <taxon>Pseudonocardiales</taxon>
        <taxon>Pseudonocardiaceae</taxon>
        <taxon>Crossiella</taxon>
    </lineage>
</organism>
<dbReference type="RefSeq" id="WP_158103302.1">
    <property type="nucleotide sequence ID" value="NZ_JAGIOO010000001.1"/>
</dbReference>
<dbReference type="PRINTS" id="PR01438">
    <property type="entry name" value="UNVRSLSTRESS"/>
</dbReference>
<dbReference type="Gene3D" id="3.40.50.620">
    <property type="entry name" value="HUPs"/>
    <property type="match status" value="1"/>
</dbReference>